<evidence type="ECO:0000313" key="2">
    <source>
        <dbReference type="Proteomes" id="UP001548189"/>
    </source>
</evidence>
<dbReference type="Proteomes" id="UP001548189">
    <property type="component" value="Unassembled WGS sequence"/>
</dbReference>
<sequence length="96" mass="10868">MDYSQTVANLNPELISKLKEAIELGRWENGDKLTSEQVESAMQAVMLWESKHRNNDDAEPFVIGTDGELYTGKGESHKLPQSSKYDDEQVIIKNKV</sequence>
<gene>
    <name evidence="1" type="ORF">ABVT43_10080</name>
</gene>
<dbReference type="InterPro" id="IPR009749">
    <property type="entry name" value="DUF1315"/>
</dbReference>
<organism evidence="1 2">
    <name type="scientific">Aliikangiella maris</name>
    <dbReference type="NCBI Taxonomy" id="3162458"/>
    <lineage>
        <taxon>Bacteria</taxon>
        <taxon>Pseudomonadati</taxon>
        <taxon>Pseudomonadota</taxon>
        <taxon>Gammaproteobacteria</taxon>
        <taxon>Oceanospirillales</taxon>
        <taxon>Pleioneaceae</taxon>
        <taxon>Aliikangiella</taxon>
    </lineage>
</organism>
<proteinExistence type="predicted"/>
<name>A0ABV2BU67_9GAMM</name>
<accession>A0ABV2BU67</accession>
<protein>
    <submittedName>
        <fullName evidence="1">DUF1315 family protein</fullName>
    </submittedName>
</protein>
<reference evidence="1 2" key="1">
    <citation type="submission" date="2024-06" db="EMBL/GenBank/DDBJ databases">
        <authorList>
            <person name="Li F."/>
        </authorList>
    </citation>
    <scope>NUCLEOTIDE SEQUENCE [LARGE SCALE GENOMIC DNA]</scope>
    <source>
        <strain evidence="1 2">GXAS 311</strain>
    </source>
</reference>
<keyword evidence="2" id="KW-1185">Reference proteome</keyword>
<evidence type="ECO:0000313" key="1">
    <source>
        <dbReference type="EMBL" id="MET1255474.1"/>
    </source>
</evidence>
<comment type="caution">
    <text evidence="1">The sequence shown here is derived from an EMBL/GenBank/DDBJ whole genome shotgun (WGS) entry which is preliminary data.</text>
</comment>
<dbReference type="Pfam" id="PF07023">
    <property type="entry name" value="DUF1315"/>
    <property type="match status" value="1"/>
</dbReference>
<dbReference type="EMBL" id="JBEVCJ010000010">
    <property type="protein sequence ID" value="MET1255474.1"/>
    <property type="molecule type" value="Genomic_DNA"/>
</dbReference>